<evidence type="ECO:0000256" key="6">
    <source>
        <dbReference type="ARBA" id="ARBA00035023"/>
    </source>
</evidence>
<reference evidence="8" key="1">
    <citation type="journal article" date="2019" name="Int J Environ Res Public Health">
        <title>Characterization of Chromosome-Mediated BlaOXA-894 in Shewanella xiamenensis Isolated from Pig Wastewater.</title>
        <authorList>
            <person name="Zou H."/>
            <person name="Zhou Z."/>
            <person name="Xia H."/>
            <person name="Zhao Q."/>
            <person name="Li X."/>
        </authorList>
    </citation>
    <scope>NUCLEOTIDE SEQUENCE</scope>
    <source>
        <strain evidence="8">2015oxa</strain>
    </source>
</reference>
<evidence type="ECO:0000256" key="5">
    <source>
        <dbReference type="ARBA" id="ARBA00035013"/>
    </source>
</evidence>
<dbReference type="RefSeq" id="WP_279255654.1">
    <property type="nucleotide sequence ID" value="NZ_SUNE01000017.1"/>
</dbReference>
<name>A0AAW6R0F5_9GAMM</name>
<dbReference type="InterPro" id="IPR009770">
    <property type="entry name" value="HGLS"/>
</dbReference>
<evidence type="ECO:0000256" key="7">
    <source>
        <dbReference type="ARBA" id="ARBA00035045"/>
    </source>
</evidence>
<protein>
    <recommendedName>
        <fullName evidence="6">2-oxoadipate dioxygenase/decarboxylase</fullName>
        <ecNumber evidence="6">1.13.11.93</ecNumber>
    </recommendedName>
    <alternativeName>
        <fullName evidence="7">2-hydroxyglutarate synthase</fullName>
    </alternativeName>
</protein>
<dbReference type="CDD" id="cd16350">
    <property type="entry name" value="VOC_like"/>
    <property type="match status" value="1"/>
</dbReference>
<evidence type="ECO:0000313" key="8">
    <source>
        <dbReference type="EMBL" id="MDG5901703.1"/>
    </source>
</evidence>
<dbReference type="Gene3D" id="3.10.180.50">
    <property type="match status" value="1"/>
</dbReference>
<dbReference type="AlphaFoldDB" id="A0AAW6R0F5"/>
<keyword evidence="3" id="KW-0560">Oxidoreductase</keyword>
<comment type="similarity">
    <text evidence="5">Belongs to the 2-oxoadipate dioxygenase/decarboxylase family.</text>
</comment>
<dbReference type="EC" id="1.13.11.93" evidence="6"/>
<evidence type="ECO:0000256" key="1">
    <source>
        <dbReference type="ARBA" id="ARBA00001954"/>
    </source>
</evidence>
<evidence type="ECO:0000256" key="3">
    <source>
        <dbReference type="ARBA" id="ARBA00023002"/>
    </source>
</evidence>
<keyword evidence="4" id="KW-0408">Iron</keyword>
<organism evidence="8">
    <name type="scientific">Shewanella xiamenensis</name>
    <dbReference type="NCBI Taxonomy" id="332186"/>
    <lineage>
        <taxon>Bacteria</taxon>
        <taxon>Pseudomonadati</taxon>
        <taxon>Pseudomonadota</taxon>
        <taxon>Gammaproteobacteria</taxon>
        <taxon>Alteromonadales</taxon>
        <taxon>Shewanellaceae</taxon>
        <taxon>Shewanella</taxon>
    </lineage>
</organism>
<sequence>MHTDINALFAALWQDYIQMTPSAAKVHELLGHGKPIINDHIALRTFNIAKVNLAVLAEHFTSLGYVACGDYKFEQKKLVAKHFEHPDATQPKVFISELLVEEFSPSLQSTIQGLIAQVDEQATKADNFIYSGRHWTLDAKTYETLLEDSEYAAWVAAFGYRANHFTVSINHLEGFETLESVNEALKQAGFVLNSSGGEIKGSPEVLLEQSSTMADKIAVAFSDTTVEIPSCFYEFALRYPKANGELYTGFVAASADKIFESTNAKKAMN</sequence>
<dbReference type="EMBL" id="SUNE01000017">
    <property type="protein sequence ID" value="MDG5901703.1"/>
    <property type="molecule type" value="Genomic_DNA"/>
</dbReference>
<keyword evidence="2" id="KW-0223">Dioxygenase</keyword>
<comment type="cofactor">
    <cofactor evidence="1">
        <name>Fe(2+)</name>
        <dbReference type="ChEBI" id="CHEBI:29033"/>
    </cofactor>
</comment>
<reference evidence="8" key="2">
    <citation type="submission" date="2019-04" db="EMBL/GenBank/DDBJ databases">
        <authorList>
            <person name="Zou H."/>
        </authorList>
    </citation>
    <scope>NUCLEOTIDE SEQUENCE</scope>
    <source>
        <strain evidence="8">2015oxa</strain>
    </source>
</reference>
<dbReference type="Pfam" id="PF07063">
    <property type="entry name" value="HGLS"/>
    <property type="match status" value="1"/>
</dbReference>
<evidence type="ECO:0000256" key="4">
    <source>
        <dbReference type="ARBA" id="ARBA00023004"/>
    </source>
</evidence>
<dbReference type="GO" id="GO:0051213">
    <property type="term" value="F:dioxygenase activity"/>
    <property type="evidence" value="ECO:0007669"/>
    <property type="project" value="UniProtKB-KW"/>
</dbReference>
<dbReference type="PANTHER" id="PTHR31136">
    <property type="entry name" value="DUF1338 DOMAIN-CONTAINING PROTEIN"/>
    <property type="match status" value="1"/>
</dbReference>
<dbReference type="PANTHER" id="PTHR31136:SF5">
    <property type="entry name" value="2-OXOADIPATE DIOXYGENASE_DECARBOXYLASE, CHLOROPLASTIC"/>
    <property type="match status" value="1"/>
</dbReference>
<dbReference type="SMART" id="SM01150">
    <property type="entry name" value="DUF1338"/>
    <property type="match status" value="1"/>
</dbReference>
<proteinExistence type="inferred from homology"/>
<comment type="caution">
    <text evidence="8">The sequence shown here is derived from an EMBL/GenBank/DDBJ whole genome shotgun (WGS) entry which is preliminary data.</text>
</comment>
<dbReference type="Proteomes" id="UP001152518">
    <property type="component" value="Unassembled WGS sequence"/>
</dbReference>
<gene>
    <name evidence="8" type="ORF">E2650_17745</name>
</gene>
<accession>A0AAW6R0F5</accession>
<evidence type="ECO:0000256" key="2">
    <source>
        <dbReference type="ARBA" id="ARBA00022964"/>
    </source>
</evidence>